<organism evidence="2 3">
    <name type="scientific">Candidatus Staskawiczbacteria bacterium RIFCSPHIGHO2_02_FULL_33_16</name>
    <dbReference type="NCBI Taxonomy" id="1802204"/>
    <lineage>
        <taxon>Bacteria</taxon>
        <taxon>Candidatus Staskawicziibacteriota</taxon>
    </lineage>
</organism>
<protein>
    <recommendedName>
        <fullName evidence="1">GIY-YIG domain-containing protein</fullName>
    </recommendedName>
</protein>
<dbReference type="EMBL" id="MHOQ01000035">
    <property type="protein sequence ID" value="OGZ65863.1"/>
    <property type="molecule type" value="Genomic_DNA"/>
</dbReference>
<dbReference type="PROSITE" id="PS50164">
    <property type="entry name" value="GIY_YIG"/>
    <property type="match status" value="1"/>
</dbReference>
<dbReference type="Proteomes" id="UP000179183">
    <property type="component" value="Unassembled WGS sequence"/>
</dbReference>
<accession>A0A1G2HTS5</accession>
<dbReference type="SUPFAM" id="SSF82771">
    <property type="entry name" value="GIY-YIG endonuclease"/>
    <property type="match status" value="1"/>
</dbReference>
<dbReference type="Pfam" id="PF01541">
    <property type="entry name" value="GIY-YIG"/>
    <property type="match status" value="1"/>
</dbReference>
<evidence type="ECO:0000313" key="2">
    <source>
        <dbReference type="EMBL" id="OGZ65863.1"/>
    </source>
</evidence>
<dbReference type="AlphaFoldDB" id="A0A1G2HTS5"/>
<dbReference type="InterPro" id="IPR000305">
    <property type="entry name" value="GIY-YIG_endonuc"/>
</dbReference>
<name>A0A1G2HTS5_9BACT</name>
<comment type="caution">
    <text evidence="2">The sequence shown here is derived from an EMBL/GenBank/DDBJ whole genome shotgun (WGS) entry which is preliminary data.</text>
</comment>
<evidence type="ECO:0000313" key="3">
    <source>
        <dbReference type="Proteomes" id="UP000179183"/>
    </source>
</evidence>
<dbReference type="Gene3D" id="3.40.1440.10">
    <property type="entry name" value="GIY-YIG endonuclease"/>
    <property type="match status" value="1"/>
</dbReference>
<reference evidence="2 3" key="1">
    <citation type="journal article" date="2016" name="Nat. Commun.">
        <title>Thousands of microbial genomes shed light on interconnected biogeochemical processes in an aquifer system.</title>
        <authorList>
            <person name="Anantharaman K."/>
            <person name="Brown C.T."/>
            <person name="Hug L.A."/>
            <person name="Sharon I."/>
            <person name="Castelle C.J."/>
            <person name="Probst A.J."/>
            <person name="Thomas B.C."/>
            <person name="Singh A."/>
            <person name="Wilkins M.J."/>
            <person name="Karaoz U."/>
            <person name="Brodie E.L."/>
            <person name="Williams K.H."/>
            <person name="Hubbard S.S."/>
            <person name="Banfield J.F."/>
        </authorList>
    </citation>
    <scope>NUCLEOTIDE SEQUENCE [LARGE SCALE GENOMIC DNA]</scope>
</reference>
<gene>
    <name evidence="2" type="ORF">A3D34_03270</name>
</gene>
<evidence type="ECO:0000259" key="1">
    <source>
        <dbReference type="PROSITE" id="PS50164"/>
    </source>
</evidence>
<dbReference type="InterPro" id="IPR035901">
    <property type="entry name" value="GIY-YIG_endonuc_sf"/>
</dbReference>
<feature type="domain" description="GIY-YIG" evidence="1">
    <location>
        <begin position="1"/>
        <end position="78"/>
    </location>
</feature>
<sequence>MYFVYSIFNKKHNKIYIGQTINLKERLRLHNEKGFSKSYTSRFDGEWVLIYSEETENRAASLKREKQLKSFQGRQFIKKYIPR</sequence>
<proteinExistence type="predicted"/>